<gene>
    <name evidence="1" type="ORF">EAI_16732</name>
</gene>
<dbReference type="InParanoid" id="E2B4X7"/>
<keyword evidence="2" id="KW-1185">Reference proteome</keyword>
<sequence>MSSYTIEQHVQMTKLYYQKECSLV</sequence>
<reference evidence="1 2" key="1">
    <citation type="journal article" date="2010" name="Science">
        <title>Genomic comparison of the ants Camponotus floridanus and Harpegnathos saltator.</title>
        <authorList>
            <person name="Bonasio R."/>
            <person name="Zhang G."/>
            <person name="Ye C."/>
            <person name="Mutti N.S."/>
            <person name="Fang X."/>
            <person name="Qin N."/>
            <person name="Donahue G."/>
            <person name="Yang P."/>
            <person name="Li Q."/>
            <person name="Li C."/>
            <person name="Zhang P."/>
            <person name="Huang Z."/>
            <person name="Berger S.L."/>
            <person name="Reinberg D."/>
            <person name="Wang J."/>
            <person name="Liebig J."/>
        </authorList>
    </citation>
    <scope>NUCLEOTIDE SEQUENCE [LARGE SCALE GENOMIC DNA]</scope>
    <source>
        <strain evidence="1 2">R22 G/1</strain>
    </source>
</reference>
<evidence type="ECO:0000313" key="1">
    <source>
        <dbReference type="EMBL" id="EFN89241.1"/>
    </source>
</evidence>
<evidence type="ECO:0000313" key="2">
    <source>
        <dbReference type="Proteomes" id="UP000008237"/>
    </source>
</evidence>
<proteinExistence type="predicted"/>
<feature type="non-terminal residue" evidence="1">
    <location>
        <position position="24"/>
    </location>
</feature>
<dbReference type="Proteomes" id="UP000008237">
    <property type="component" value="Unassembled WGS sequence"/>
</dbReference>
<protein>
    <recommendedName>
        <fullName evidence="3">DUF4817 domain-containing protein</fullName>
    </recommendedName>
</protein>
<evidence type="ECO:0008006" key="3">
    <source>
        <dbReference type="Google" id="ProtNLM"/>
    </source>
</evidence>
<dbReference type="AlphaFoldDB" id="E2B4X7"/>
<organism evidence="2">
    <name type="scientific">Harpegnathos saltator</name>
    <name type="common">Jerdon's jumping ant</name>
    <dbReference type="NCBI Taxonomy" id="610380"/>
    <lineage>
        <taxon>Eukaryota</taxon>
        <taxon>Metazoa</taxon>
        <taxon>Ecdysozoa</taxon>
        <taxon>Arthropoda</taxon>
        <taxon>Hexapoda</taxon>
        <taxon>Insecta</taxon>
        <taxon>Pterygota</taxon>
        <taxon>Neoptera</taxon>
        <taxon>Endopterygota</taxon>
        <taxon>Hymenoptera</taxon>
        <taxon>Apocrita</taxon>
        <taxon>Aculeata</taxon>
        <taxon>Formicoidea</taxon>
        <taxon>Formicidae</taxon>
        <taxon>Ponerinae</taxon>
        <taxon>Ponerini</taxon>
        <taxon>Harpegnathos</taxon>
    </lineage>
</organism>
<name>E2B4X7_HARSA</name>
<accession>E2B4X7</accession>
<dbReference type="EMBL" id="GL445681">
    <property type="protein sequence ID" value="EFN89241.1"/>
    <property type="molecule type" value="Genomic_DNA"/>
</dbReference>